<dbReference type="SUPFAM" id="SSF55073">
    <property type="entry name" value="Nucleotide cyclase"/>
    <property type="match status" value="1"/>
</dbReference>
<keyword evidence="4" id="KW-1185">Reference proteome</keyword>
<sequence length="452" mass="48991">MNGDWFRSAPCGLVATTLDGEVVEVNPTFLSWTGYRLDEVVGRPFAQLLDPGSKLFYETRHMQVMHLQGEVHEIALTLVKADGAPMPSLINSARDDEAGLIRTVVFSAAERIRYERELLSARRAAETSEERVRILQDVSTAFGVSATDEDVAESFASVAREAFSARETAVLLIQDDELVLVGGTNPLEGKVAPIPELRTTPEVAVVTAGPEEKDFPQVAAALRAERLASLTVTPLVADGVRLGILVCFFARRTEFDSSFFDLLDALGRQASQTLTRVRLQRRLAFLALHDQLTGVANRQLLELTLDDAIRHATDRNEPLAVMFLDVDDFKGINDAFGHATGDLVLIELATRLQSGVRSDDVVGRIGGDEFVAICAGADDPAAASIASRILEICSQPIVVADGIISASVSIGISLYRPGVDEAPTPEQLLVRADAAMYDSKRHGKNRHSFNGV</sequence>
<dbReference type="InterPro" id="IPR035965">
    <property type="entry name" value="PAS-like_dom_sf"/>
</dbReference>
<name>A0ABR8X2Y3_9MICO</name>
<dbReference type="Gene3D" id="3.30.450.40">
    <property type="match status" value="1"/>
</dbReference>
<dbReference type="SMART" id="SM00091">
    <property type="entry name" value="PAS"/>
    <property type="match status" value="1"/>
</dbReference>
<dbReference type="Pfam" id="PF00990">
    <property type="entry name" value="GGDEF"/>
    <property type="match status" value="1"/>
</dbReference>
<dbReference type="PANTHER" id="PTHR44757:SF2">
    <property type="entry name" value="BIOFILM ARCHITECTURE MAINTENANCE PROTEIN MBAA"/>
    <property type="match status" value="1"/>
</dbReference>
<dbReference type="PANTHER" id="PTHR44757">
    <property type="entry name" value="DIGUANYLATE CYCLASE DGCP"/>
    <property type="match status" value="1"/>
</dbReference>
<dbReference type="Proteomes" id="UP000602532">
    <property type="component" value="Unassembled WGS sequence"/>
</dbReference>
<dbReference type="InterPro" id="IPR043128">
    <property type="entry name" value="Rev_trsase/Diguanyl_cyclase"/>
</dbReference>
<dbReference type="InterPro" id="IPR052155">
    <property type="entry name" value="Biofilm_reg_signaling"/>
</dbReference>
<evidence type="ECO:0000313" key="3">
    <source>
        <dbReference type="EMBL" id="MBD8023686.1"/>
    </source>
</evidence>
<proteinExistence type="predicted"/>
<dbReference type="NCBIfam" id="TIGR00229">
    <property type="entry name" value="sensory_box"/>
    <property type="match status" value="1"/>
</dbReference>
<dbReference type="PROSITE" id="PS50112">
    <property type="entry name" value="PAS"/>
    <property type="match status" value="1"/>
</dbReference>
<accession>A0ABR8X2Y3</accession>
<dbReference type="Pfam" id="PF13426">
    <property type="entry name" value="PAS_9"/>
    <property type="match status" value="1"/>
</dbReference>
<dbReference type="InterPro" id="IPR029787">
    <property type="entry name" value="Nucleotide_cyclase"/>
</dbReference>
<dbReference type="InterPro" id="IPR000014">
    <property type="entry name" value="PAS"/>
</dbReference>
<dbReference type="Gene3D" id="3.30.70.270">
    <property type="match status" value="1"/>
</dbReference>
<dbReference type="SMART" id="SM00267">
    <property type="entry name" value="GGDEF"/>
    <property type="match status" value="1"/>
</dbReference>
<dbReference type="CDD" id="cd00130">
    <property type="entry name" value="PAS"/>
    <property type="match status" value="1"/>
</dbReference>
<evidence type="ECO:0000259" key="2">
    <source>
        <dbReference type="PROSITE" id="PS50887"/>
    </source>
</evidence>
<dbReference type="PROSITE" id="PS50887">
    <property type="entry name" value="GGDEF"/>
    <property type="match status" value="1"/>
</dbReference>
<dbReference type="InterPro" id="IPR003018">
    <property type="entry name" value="GAF"/>
</dbReference>
<dbReference type="CDD" id="cd01949">
    <property type="entry name" value="GGDEF"/>
    <property type="match status" value="1"/>
</dbReference>
<comment type="caution">
    <text evidence="3">The sequence shown here is derived from an EMBL/GenBank/DDBJ whole genome shotgun (WGS) entry which is preliminary data.</text>
</comment>
<evidence type="ECO:0000259" key="1">
    <source>
        <dbReference type="PROSITE" id="PS50112"/>
    </source>
</evidence>
<dbReference type="InterPro" id="IPR000160">
    <property type="entry name" value="GGDEF_dom"/>
</dbReference>
<dbReference type="Pfam" id="PF01590">
    <property type="entry name" value="GAF"/>
    <property type="match status" value="1"/>
</dbReference>
<protein>
    <submittedName>
        <fullName evidence="3">Diguanylate cyclase</fullName>
    </submittedName>
</protein>
<feature type="domain" description="GGDEF" evidence="2">
    <location>
        <begin position="317"/>
        <end position="452"/>
    </location>
</feature>
<dbReference type="NCBIfam" id="TIGR00254">
    <property type="entry name" value="GGDEF"/>
    <property type="match status" value="1"/>
</dbReference>
<dbReference type="SUPFAM" id="SSF55781">
    <property type="entry name" value="GAF domain-like"/>
    <property type="match status" value="1"/>
</dbReference>
<dbReference type="RefSeq" id="WP_191766011.1">
    <property type="nucleotide sequence ID" value="NZ_JACSPM010000002.1"/>
</dbReference>
<gene>
    <name evidence="3" type="ORF">H9622_08795</name>
</gene>
<dbReference type="EMBL" id="JACSPM010000002">
    <property type="protein sequence ID" value="MBD8023686.1"/>
    <property type="molecule type" value="Genomic_DNA"/>
</dbReference>
<dbReference type="InterPro" id="IPR029016">
    <property type="entry name" value="GAF-like_dom_sf"/>
</dbReference>
<reference evidence="3 4" key="1">
    <citation type="submission" date="2020-08" db="EMBL/GenBank/DDBJ databases">
        <title>A Genomic Blueprint of the Chicken Gut Microbiome.</title>
        <authorList>
            <person name="Gilroy R."/>
            <person name="Ravi A."/>
            <person name="Getino M."/>
            <person name="Pursley I."/>
            <person name="Horton D.L."/>
            <person name="Alikhan N.-F."/>
            <person name="Baker D."/>
            <person name="Gharbi K."/>
            <person name="Hall N."/>
            <person name="Watson M."/>
            <person name="Adriaenssens E.M."/>
            <person name="Foster-Nyarko E."/>
            <person name="Jarju S."/>
            <person name="Secka A."/>
            <person name="Antonio M."/>
            <person name="Oren A."/>
            <person name="Chaudhuri R."/>
            <person name="La Ragione R.M."/>
            <person name="Hildebrand F."/>
            <person name="Pallen M.J."/>
        </authorList>
    </citation>
    <scope>NUCLEOTIDE SEQUENCE [LARGE SCALE GENOMIC DNA]</scope>
    <source>
        <strain evidence="3 4">Sa1CUA4</strain>
    </source>
</reference>
<dbReference type="Gene3D" id="3.30.450.20">
    <property type="entry name" value="PAS domain"/>
    <property type="match status" value="1"/>
</dbReference>
<organism evidence="3 4">
    <name type="scientific">Microbacterium gallinarum</name>
    <dbReference type="NCBI Taxonomy" id="2762209"/>
    <lineage>
        <taxon>Bacteria</taxon>
        <taxon>Bacillati</taxon>
        <taxon>Actinomycetota</taxon>
        <taxon>Actinomycetes</taxon>
        <taxon>Micrococcales</taxon>
        <taxon>Microbacteriaceae</taxon>
        <taxon>Microbacterium</taxon>
    </lineage>
</organism>
<dbReference type="SUPFAM" id="SSF55785">
    <property type="entry name" value="PYP-like sensor domain (PAS domain)"/>
    <property type="match status" value="1"/>
</dbReference>
<evidence type="ECO:0000313" key="4">
    <source>
        <dbReference type="Proteomes" id="UP000602532"/>
    </source>
</evidence>
<feature type="domain" description="PAS" evidence="1">
    <location>
        <begin position="1"/>
        <end position="51"/>
    </location>
</feature>